<organism evidence="1 2">
    <name type="scientific">Scortum barcoo</name>
    <name type="common">barcoo grunter</name>
    <dbReference type="NCBI Taxonomy" id="214431"/>
    <lineage>
        <taxon>Eukaryota</taxon>
        <taxon>Metazoa</taxon>
        <taxon>Chordata</taxon>
        <taxon>Craniata</taxon>
        <taxon>Vertebrata</taxon>
        <taxon>Euteleostomi</taxon>
        <taxon>Actinopterygii</taxon>
        <taxon>Neopterygii</taxon>
        <taxon>Teleostei</taxon>
        <taxon>Neoteleostei</taxon>
        <taxon>Acanthomorphata</taxon>
        <taxon>Eupercaria</taxon>
        <taxon>Centrarchiformes</taxon>
        <taxon>Terapontoidei</taxon>
        <taxon>Terapontidae</taxon>
        <taxon>Scortum</taxon>
    </lineage>
</organism>
<evidence type="ECO:0000313" key="2">
    <source>
        <dbReference type="Proteomes" id="UP000831701"/>
    </source>
</evidence>
<reference evidence="1" key="1">
    <citation type="submission" date="2022-04" db="EMBL/GenBank/DDBJ databases">
        <title>Jade perch genome.</title>
        <authorList>
            <person name="Chao B."/>
        </authorList>
    </citation>
    <scope>NUCLEOTIDE SEQUENCE</scope>
    <source>
        <strain evidence="1">CB-2022</strain>
    </source>
</reference>
<feature type="non-terminal residue" evidence="1">
    <location>
        <position position="1"/>
    </location>
</feature>
<evidence type="ECO:0000313" key="1">
    <source>
        <dbReference type="EMBL" id="KAI3373781.1"/>
    </source>
</evidence>
<dbReference type="Proteomes" id="UP000831701">
    <property type="component" value="Chromosome 4"/>
</dbReference>
<proteinExistence type="predicted"/>
<gene>
    <name evidence="1" type="ORF">L3Q82_022374</name>
</gene>
<name>A0ACB8X110_9TELE</name>
<keyword evidence="2" id="KW-1185">Reference proteome</keyword>
<sequence length="348" mass="37706">HVRSVQTLTSASRVLYVITLPADRRGGKPELQQNLLPCKGDLLQNGPTPDMERSMGRLLSVSIHRTAARPHREEDLEVSYLPVMAINTDAAFGKSALGEREVSNPTDFHDTEKLLSAATTEPTGQSNIKPSDSFSLTIRGSVRSLDADQNGHRSPLKSGSIGQLAAPPKSLSRLSLGPLPSPVPPGSAPPSYLWLAVLSCFCPAVPLNMCALWYAHVSKSVLHTGDIEGARKYGRLSLLLSGLAMLLGVAVIIFTVLSIESQMDDSEPEYRRRRGLRQPPLAAEISDGRRNEAFSPELSRAYKGSSVHPGGLHWRPKINTALYTSSIYPSTSPTICLLLSFAFLSIPH</sequence>
<accession>A0ACB8X110</accession>
<protein>
    <submittedName>
        <fullName evidence="1">Uncharacterized protein</fullName>
    </submittedName>
</protein>
<comment type="caution">
    <text evidence="1">The sequence shown here is derived from an EMBL/GenBank/DDBJ whole genome shotgun (WGS) entry which is preliminary data.</text>
</comment>
<dbReference type="EMBL" id="CM041534">
    <property type="protein sequence ID" value="KAI3373781.1"/>
    <property type="molecule type" value="Genomic_DNA"/>
</dbReference>